<name>A0ABN9EHI8_9NEOB</name>
<reference evidence="1" key="1">
    <citation type="submission" date="2023-05" db="EMBL/GenBank/DDBJ databases">
        <authorList>
            <person name="Stuckert A."/>
        </authorList>
    </citation>
    <scope>NUCLEOTIDE SEQUENCE</scope>
</reference>
<comment type="caution">
    <text evidence="1">The sequence shown here is derived from an EMBL/GenBank/DDBJ whole genome shotgun (WGS) entry which is preliminary data.</text>
</comment>
<accession>A0ABN9EHI8</accession>
<organism evidence="1 2">
    <name type="scientific">Staurois parvus</name>
    <dbReference type="NCBI Taxonomy" id="386267"/>
    <lineage>
        <taxon>Eukaryota</taxon>
        <taxon>Metazoa</taxon>
        <taxon>Chordata</taxon>
        <taxon>Craniata</taxon>
        <taxon>Vertebrata</taxon>
        <taxon>Euteleostomi</taxon>
        <taxon>Amphibia</taxon>
        <taxon>Batrachia</taxon>
        <taxon>Anura</taxon>
        <taxon>Neobatrachia</taxon>
        <taxon>Ranoidea</taxon>
        <taxon>Ranidae</taxon>
        <taxon>Staurois</taxon>
    </lineage>
</organism>
<evidence type="ECO:0000313" key="1">
    <source>
        <dbReference type="EMBL" id="CAI9582873.1"/>
    </source>
</evidence>
<proteinExistence type="predicted"/>
<keyword evidence="2" id="KW-1185">Reference proteome</keyword>
<sequence length="58" mass="6786">MNATGNNSSLPRHHWTLEQWRHVLWSGESHFSVWQSDGRVWLVVARRMVLACLHCAKC</sequence>
<evidence type="ECO:0000313" key="2">
    <source>
        <dbReference type="Proteomes" id="UP001162483"/>
    </source>
</evidence>
<dbReference type="Proteomes" id="UP001162483">
    <property type="component" value="Unassembled WGS sequence"/>
</dbReference>
<feature type="non-terminal residue" evidence="1">
    <location>
        <position position="58"/>
    </location>
</feature>
<dbReference type="EMBL" id="CATNWA010015390">
    <property type="protein sequence ID" value="CAI9582873.1"/>
    <property type="molecule type" value="Genomic_DNA"/>
</dbReference>
<gene>
    <name evidence="1" type="ORF">SPARVUS_LOCUS9729216</name>
</gene>
<protein>
    <submittedName>
        <fullName evidence="1">Uncharacterized protein</fullName>
    </submittedName>
</protein>